<dbReference type="SUPFAM" id="SSF48452">
    <property type="entry name" value="TPR-like"/>
    <property type="match status" value="2"/>
</dbReference>
<keyword evidence="8" id="KW-0472">Membrane</keyword>
<keyword evidence="7" id="KW-0175">Coiled coil</keyword>
<evidence type="ECO:0000313" key="10">
    <source>
        <dbReference type="EMBL" id="GAA3522846.1"/>
    </source>
</evidence>
<evidence type="ECO:0000256" key="5">
    <source>
        <dbReference type="ARBA" id="ARBA00038253"/>
    </source>
</evidence>
<dbReference type="InterPro" id="IPR019734">
    <property type="entry name" value="TPR_rpt"/>
</dbReference>
<dbReference type="Proteomes" id="UP001500459">
    <property type="component" value="Unassembled WGS sequence"/>
</dbReference>
<keyword evidence="4 6" id="KW-0802">TPR repeat</keyword>
<evidence type="ECO:0000256" key="7">
    <source>
        <dbReference type="SAM" id="Coils"/>
    </source>
</evidence>
<gene>
    <name evidence="10" type="ORF">GCM10022393_41910</name>
</gene>
<dbReference type="Gene3D" id="1.25.40.10">
    <property type="entry name" value="Tetratricopeptide repeat domain"/>
    <property type="match status" value="1"/>
</dbReference>
<keyword evidence="2" id="KW-0963">Cytoplasm</keyword>
<dbReference type="PROSITE" id="PS50005">
    <property type="entry name" value="TPR"/>
    <property type="match status" value="3"/>
</dbReference>
<keyword evidence="11" id="KW-1185">Reference proteome</keyword>
<evidence type="ECO:0000313" key="11">
    <source>
        <dbReference type="Proteomes" id="UP001500459"/>
    </source>
</evidence>
<dbReference type="SUPFAM" id="SSF46894">
    <property type="entry name" value="C-terminal effector domain of the bipartite response regulators"/>
    <property type="match status" value="1"/>
</dbReference>
<evidence type="ECO:0000259" key="9">
    <source>
        <dbReference type="SMART" id="SM00421"/>
    </source>
</evidence>
<dbReference type="InterPro" id="IPR016032">
    <property type="entry name" value="Sig_transdc_resp-reg_C-effctor"/>
</dbReference>
<dbReference type="SMART" id="SM00421">
    <property type="entry name" value="HTH_LUXR"/>
    <property type="match status" value="1"/>
</dbReference>
<dbReference type="InterPro" id="IPR036388">
    <property type="entry name" value="WH-like_DNA-bd_sf"/>
</dbReference>
<dbReference type="PANTHER" id="PTHR46630">
    <property type="entry name" value="TETRATRICOPEPTIDE REPEAT PROTEIN 29"/>
    <property type="match status" value="1"/>
</dbReference>
<evidence type="ECO:0000256" key="3">
    <source>
        <dbReference type="ARBA" id="ARBA00022737"/>
    </source>
</evidence>
<comment type="subcellular location">
    <subcellularLocation>
        <location evidence="1">Cytoplasm</location>
    </subcellularLocation>
</comment>
<dbReference type="PANTHER" id="PTHR46630:SF1">
    <property type="entry name" value="TETRATRICOPEPTIDE REPEAT PROTEIN 29"/>
    <property type="match status" value="1"/>
</dbReference>
<dbReference type="Pfam" id="PF13424">
    <property type="entry name" value="TPR_12"/>
    <property type="match status" value="1"/>
</dbReference>
<reference evidence="11" key="1">
    <citation type="journal article" date="2019" name="Int. J. Syst. Evol. Microbiol.">
        <title>The Global Catalogue of Microorganisms (GCM) 10K type strain sequencing project: providing services to taxonomists for standard genome sequencing and annotation.</title>
        <authorList>
            <consortium name="The Broad Institute Genomics Platform"/>
            <consortium name="The Broad Institute Genome Sequencing Center for Infectious Disease"/>
            <person name="Wu L."/>
            <person name="Ma J."/>
        </authorList>
    </citation>
    <scope>NUCLEOTIDE SEQUENCE [LARGE SCALE GENOMIC DNA]</scope>
    <source>
        <strain evidence="11">JCM 17106</strain>
    </source>
</reference>
<dbReference type="EMBL" id="BAABCW010000031">
    <property type="protein sequence ID" value="GAA3522846.1"/>
    <property type="molecule type" value="Genomic_DNA"/>
</dbReference>
<evidence type="ECO:0000256" key="4">
    <source>
        <dbReference type="ARBA" id="ARBA00022803"/>
    </source>
</evidence>
<feature type="coiled-coil region" evidence="7">
    <location>
        <begin position="416"/>
        <end position="450"/>
    </location>
</feature>
<feature type="domain" description="HTH luxR-type" evidence="9">
    <location>
        <begin position="519"/>
        <end position="576"/>
    </location>
</feature>
<dbReference type="Gene3D" id="1.10.10.10">
    <property type="entry name" value="Winged helix-like DNA-binding domain superfamily/Winged helix DNA-binding domain"/>
    <property type="match status" value="1"/>
</dbReference>
<feature type="transmembrane region" description="Helical" evidence="8">
    <location>
        <begin position="20"/>
        <end position="37"/>
    </location>
</feature>
<feature type="repeat" description="TPR" evidence="6">
    <location>
        <begin position="141"/>
        <end position="174"/>
    </location>
</feature>
<feature type="repeat" description="TPR" evidence="6">
    <location>
        <begin position="221"/>
        <end position="254"/>
    </location>
</feature>
<dbReference type="PROSITE" id="PS50293">
    <property type="entry name" value="TPR_REGION"/>
    <property type="match status" value="1"/>
</dbReference>
<evidence type="ECO:0000256" key="8">
    <source>
        <dbReference type="SAM" id="Phobius"/>
    </source>
</evidence>
<sequence>MNFFSVSLSKSERYLPSKRIGFCIIIGVFLSFNFSYASEKTKKIDSLLATLDSYQKEDRIKVNLLNAIGFEYWIVDANKSIYFGEQALELSEELTYNVGLAKANRIIGVAYWSQGNQNKALTYLNSSHKVYEKIQDKTGIANTRLNIGMVYADLKEYKKALHYYEQAINEFTALGLKGRIATTFTKTGTILIEQGKDAEALQYLTDALQMHSANNFTYGIAEAHNRLGILYLQQQENEQAYYHIKRSMALGSEVNDIHGLTNNLIIYGKILRLSDRSEEAATKLFKGLALAKENKLKKYELFAYEELKELKKQQYQPEEALMFYDKYLTLKDSLFNSEKSKQIAYIEFENKLELKDKELLTLKTKEKTDSLIQLILIIGVTILSIAGYVIYIVSRQRARKSRQLAIKTQEYLESVYSLTQKDLENSELKQQELKQKLDFKNRELTSYTLNFIKKNEVVQQLQHMIQDIKNSSSIEKNKLIADLNKIIRKNLSIDKDWEDFSRFFEDAHEGFYTNLKSKHKELSANDLKICSLIRLNLNTKEMAGILGISPESVKTARYRLRKKLTLSPHQEILTYLIDLEQE</sequence>
<evidence type="ECO:0000256" key="6">
    <source>
        <dbReference type="PROSITE-ProRule" id="PRU00339"/>
    </source>
</evidence>
<keyword evidence="8" id="KW-0812">Transmembrane</keyword>
<dbReference type="InterPro" id="IPR000792">
    <property type="entry name" value="Tscrpt_reg_LuxR_C"/>
</dbReference>
<keyword evidence="3" id="KW-0677">Repeat</keyword>
<dbReference type="SMART" id="SM00028">
    <property type="entry name" value="TPR"/>
    <property type="match status" value="4"/>
</dbReference>
<feature type="transmembrane region" description="Helical" evidence="8">
    <location>
        <begin position="371"/>
        <end position="393"/>
    </location>
</feature>
<dbReference type="InterPro" id="IPR051476">
    <property type="entry name" value="Bac_ResReg_Asp_Phosphatase"/>
</dbReference>
<dbReference type="RefSeq" id="WP_344930835.1">
    <property type="nucleotide sequence ID" value="NZ_BAABCW010000031.1"/>
</dbReference>
<keyword evidence="8" id="KW-1133">Transmembrane helix</keyword>
<organism evidence="10 11">
    <name type="scientific">Aquimarina addita</name>
    <dbReference type="NCBI Taxonomy" id="870485"/>
    <lineage>
        <taxon>Bacteria</taxon>
        <taxon>Pseudomonadati</taxon>
        <taxon>Bacteroidota</taxon>
        <taxon>Flavobacteriia</taxon>
        <taxon>Flavobacteriales</taxon>
        <taxon>Flavobacteriaceae</taxon>
        <taxon>Aquimarina</taxon>
    </lineage>
</organism>
<dbReference type="InterPro" id="IPR011990">
    <property type="entry name" value="TPR-like_helical_dom_sf"/>
</dbReference>
<name>A0ABP6UV99_9FLAO</name>
<accession>A0ABP6UV99</accession>
<proteinExistence type="inferred from homology"/>
<feature type="repeat" description="TPR" evidence="6">
    <location>
        <begin position="181"/>
        <end position="214"/>
    </location>
</feature>
<comment type="caution">
    <text evidence="10">The sequence shown here is derived from an EMBL/GenBank/DDBJ whole genome shotgun (WGS) entry which is preliminary data.</text>
</comment>
<evidence type="ECO:0000256" key="1">
    <source>
        <dbReference type="ARBA" id="ARBA00004496"/>
    </source>
</evidence>
<protein>
    <recommendedName>
        <fullName evidence="9">HTH luxR-type domain-containing protein</fullName>
    </recommendedName>
</protein>
<comment type="similarity">
    <text evidence="5">Belongs to the Rap family.</text>
</comment>
<evidence type="ECO:0000256" key="2">
    <source>
        <dbReference type="ARBA" id="ARBA00022490"/>
    </source>
</evidence>